<dbReference type="RefSeq" id="WP_104714634.1">
    <property type="nucleotide sequence ID" value="NZ_PTRA01000003.1"/>
</dbReference>
<comment type="caution">
    <text evidence="2">The sequence shown here is derived from an EMBL/GenBank/DDBJ whole genome shotgun (WGS) entry which is preliminary data.</text>
</comment>
<dbReference type="AlphaFoldDB" id="A0A2S7II56"/>
<dbReference type="PANTHER" id="PTHR43685">
    <property type="entry name" value="GLYCOSYLTRANSFERASE"/>
    <property type="match status" value="1"/>
</dbReference>
<protein>
    <recommendedName>
        <fullName evidence="1">Glycosyltransferase 2-like domain-containing protein</fullName>
    </recommendedName>
</protein>
<dbReference type="InterPro" id="IPR050834">
    <property type="entry name" value="Glycosyltransf_2"/>
</dbReference>
<sequence length="269" mass="31173">MSPLVSVIIPCYNSGTYLPEALSSVEAYRGSYAYEIIIINDGSTDAYTLEYLRELETRGYPILHQENKGAAAARNTGVRAARGKYLLLLDSDNRIRPAYLEKGIPVLESRPDVGVVYGNAHFFGDTTRKGFKAAVFDGSQLFISNALDMCTLVRKTVWEQVGGLDEQIPGCEDWEFWIRVTQTDWQFFHISETLFDYRIRQGSLSDFTNLETDDRIYAYLYAKHARTIREQYQINLKKARLYDKAIEQPFRYFFKFIFNKYFKKTKDKV</sequence>
<dbReference type="InterPro" id="IPR001173">
    <property type="entry name" value="Glyco_trans_2-like"/>
</dbReference>
<organism evidence="2 3">
    <name type="scientific">Siphonobacter curvatus</name>
    <dbReference type="NCBI Taxonomy" id="2094562"/>
    <lineage>
        <taxon>Bacteria</taxon>
        <taxon>Pseudomonadati</taxon>
        <taxon>Bacteroidota</taxon>
        <taxon>Cytophagia</taxon>
        <taxon>Cytophagales</taxon>
        <taxon>Cytophagaceae</taxon>
        <taxon>Siphonobacter</taxon>
    </lineage>
</organism>
<evidence type="ECO:0000313" key="3">
    <source>
        <dbReference type="Proteomes" id="UP000239590"/>
    </source>
</evidence>
<dbReference type="SUPFAM" id="SSF53448">
    <property type="entry name" value="Nucleotide-diphospho-sugar transferases"/>
    <property type="match status" value="1"/>
</dbReference>
<dbReference type="Proteomes" id="UP000239590">
    <property type="component" value="Unassembled WGS sequence"/>
</dbReference>
<evidence type="ECO:0000313" key="2">
    <source>
        <dbReference type="EMBL" id="PQA56080.1"/>
    </source>
</evidence>
<feature type="domain" description="Glycosyltransferase 2-like" evidence="1">
    <location>
        <begin position="6"/>
        <end position="130"/>
    </location>
</feature>
<proteinExistence type="predicted"/>
<dbReference type="Gene3D" id="3.90.550.10">
    <property type="entry name" value="Spore Coat Polysaccharide Biosynthesis Protein SpsA, Chain A"/>
    <property type="match status" value="1"/>
</dbReference>
<dbReference type="OrthoDB" id="6307329at2"/>
<gene>
    <name evidence="2" type="ORF">C5O19_17120</name>
</gene>
<keyword evidence="3" id="KW-1185">Reference proteome</keyword>
<dbReference type="InterPro" id="IPR029044">
    <property type="entry name" value="Nucleotide-diphossugar_trans"/>
</dbReference>
<reference evidence="3" key="1">
    <citation type="submission" date="2018-02" db="EMBL/GenBank/DDBJ databases">
        <title>Genome sequencing of Solimonas sp. HR-BB.</title>
        <authorList>
            <person name="Lee Y."/>
            <person name="Jeon C.O."/>
        </authorList>
    </citation>
    <scope>NUCLEOTIDE SEQUENCE [LARGE SCALE GENOMIC DNA]</scope>
    <source>
        <strain evidence="3">HR-U</strain>
    </source>
</reference>
<evidence type="ECO:0000259" key="1">
    <source>
        <dbReference type="Pfam" id="PF00535"/>
    </source>
</evidence>
<dbReference type="EMBL" id="PTRA01000003">
    <property type="protein sequence ID" value="PQA56080.1"/>
    <property type="molecule type" value="Genomic_DNA"/>
</dbReference>
<dbReference type="Pfam" id="PF00535">
    <property type="entry name" value="Glycos_transf_2"/>
    <property type="match status" value="1"/>
</dbReference>
<name>A0A2S7II56_9BACT</name>
<accession>A0A2S7II56</accession>
<dbReference type="PANTHER" id="PTHR43685:SF2">
    <property type="entry name" value="GLYCOSYLTRANSFERASE 2-LIKE DOMAIN-CONTAINING PROTEIN"/>
    <property type="match status" value="1"/>
</dbReference>
<dbReference type="GO" id="GO:0044010">
    <property type="term" value="P:single-species biofilm formation"/>
    <property type="evidence" value="ECO:0007669"/>
    <property type="project" value="TreeGrafter"/>
</dbReference>
<dbReference type="CDD" id="cd00761">
    <property type="entry name" value="Glyco_tranf_GTA_type"/>
    <property type="match status" value="1"/>
</dbReference>